<dbReference type="PROSITE" id="PS50048">
    <property type="entry name" value="ZN2_CY6_FUNGAL_2"/>
    <property type="match status" value="1"/>
</dbReference>
<evidence type="ECO:0000313" key="7">
    <source>
        <dbReference type="EMBL" id="KAJ5232209.1"/>
    </source>
</evidence>
<dbReference type="Gene3D" id="4.10.240.10">
    <property type="entry name" value="Zn(2)-C6 fungal-type DNA-binding domain"/>
    <property type="match status" value="1"/>
</dbReference>
<keyword evidence="3" id="KW-0804">Transcription</keyword>
<dbReference type="PROSITE" id="PS00463">
    <property type="entry name" value="ZN2_CY6_FUNGAL_1"/>
    <property type="match status" value="1"/>
</dbReference>
<dbReference type="EMBL" id="JAPQKS010000004">
    <property type="protein sequence ID" value="KAJ5232209.1"/>
    <property type="molecule type" value="Genomic_DNA"/>
</dbReference>
<dbReference type="OrthoDB" id="4151048at2759"/>
<dbReference type="AlphaFoldDB" id="A0A9W9TPF2"/>
<dbReference type="InterPro" id="IPR036864">
    <property type="entry name" value="Zn2-C6_fun-type_DNA-bd_sf"/>
</dbReference>
<protein>
    <recommendedName>
        <fullName evidence="6">Zn(2)-C6 fungal-type domain-containing protein</fullName>
    </recommendedName>
</protein>
<dbReference type="GO" id="GO:0000981">
    <property type="term" value="F:DNA-binding transcription factor activity, RNA polymerase II-specific"/>
    <property type="evidence" value="ECO:0007669"/>
    <property type="project" value="InterPro"/>
</dbReference>
<evidence type="ECO:0000256" key="4">
    <source>
        <dbReference type="ARBA" id="ARBA00023242"/>
    </source>
</evidence>
<reference evidence="7" key="1">
    <citation type="submission" date="2022-11" db="EMBL/GenBank/DDBJ databases">
        <authorList>
            <person name="Petersen C."/>
        </authorList>
    </citation>
    <scope>NUCLEOTIDE SEQUENCE</scope>
    <source>
        <strain evidence="7">IBT 19713</strain>
    </source>
</reference>
<dbReference type="SMART" id="SM00066">
    <property type="entry name" value="GAL4"/>
    <property type="match status" value="1"/>
</dbReference>
<dbReference type="GO" id="GO:0003677">
    <property type="term" value="F:DNA binding"/>
    <property type="evidence" value="ECO:0007669"/>
    <property type="project" value="UniProtKB-KW"/>
</dbReference>
<sequence>MEDSSENKTPSNEMDQNDQDQDQGIPKEQATPSAKHPLEPEPEQASDANEKPEKKKRRSCKDPEPDYSVMVRNQVMQDKNRTGQACDRCRMRKLKCDRAPTGCTSCSASRLPCQVTDRVTAETFTRGAAGLMQKQVEESQKVMAEKNMIISQLVEENMQLHQQNVHFQEQNMHLAQENSMLREELLQHESFFDLPDENYSGI</sequence>
<dbReference type="GeneID" id="83201765"/>
<evidence type="ECO:0000256" key="2">
    <source>
        <dbReference type="ARBA" id="ARBA00023125"/>
    </source>
</evidence>
<dbReference type="RefSeq" id="XP_058330202.1">
    <property type="nucleotide sequence ID" value="XM_058474462.1"/>
</dbReference>
<evidence type="ECO:0000256" key="3">
    <source>
        <dbReference type="ARBA" id="ARBA00023163"/>
    </source>
</evidence>
<evidence type="ECO:0000259" key="6">
    <source>
        <dbReference type="PROSITE" id="PS50048"/>
    </source>
</evidence>
<reference evidence="7" key="2">
    <citation type="journal article" date="2023" name="IMA Fungus">
        <title>Comparative genomic study of the Penicillium genus elucidates a diverse pangenome and 15 lateral gene transfer events.</title>
        <authorList>
            <person name="Petersen C."/>
            <person name="Sorensen T."/>
            <person name="Nielsen M.R."/>
            <person name="Sondergaard T.E."/>
            <person name="Sorensen J.L."/>
            <person name="Fitzpatrick D.A."/>
            <person name="Frisvad J.C."/>
            <person name="Nielsen K.L."/>
        </authorList>
    </citation>
    <scope>NUCLEOTIDE SEQUENCE</scope>
    <source>
        <strain evidence="7">IBT 19713</strain>
    </source>
</reference>
<evidence type="ECO:0000313" key="8">
    <source>
        <dbReference type="Proteomes" id="UP001150941"/>
    </source>
</evidence>
<evidence type="ECO:0000256" key="1">
    <source>
        <dbReference type="ARBA" id="ARBA00023015"/>
    </source>
</evidence>
<evidence type="ECO:0000256" key="5">
    <source>
        <dbReference type="SAM" id="MobiDB-lite"/>
    </source>
</evidence>
<keyword evidence="2" id="KW-0238">DNA-binding</keyword>
<gene>
    <name evidence="7" type="ORF">N7468_005165</name>
</gene>
<dbReference type="Proteomes" id="UP001150941">
    <property type="component" value="Unassembled WGS sequence"/>
</dbReference>
<dbReference type="GO" id="GO:0008270">
    <property type="term" value="F:zinc ion binding"/>
    <property type="evidence" value="ECO:0007669"/>
    <property type="project" value="InterPro"/>
</dbReference>
<keyword evidence="8" id="KW-1185">Reference proteome</keyword>
<keyword evidence="4" id="KW-0539">Nucleus</keyword>
<feature type="domain" description="Zn(2)-C6 fungal-type" evidence="6">
    <location>
        <begin position="85"/>
        <end position="115"/>
    </location>
</feature>
<feature type="region of interest" description="Disordered" evidence="5">
    <location>
        <begin position="1"/>
        <end position="69"/>
    </location>
</feature>
<comment type="caution">
    <text evidence="7">The sequence shown here is derived from an EMBL/GenBank/DDBJ whole genome shotgun (WGS) entry which is preliminary data.</text>
</comment>
<dbReference type="InterPro" id="IPR001138">
    <property type="entry name" value="Zn2Cys6_DnaBD"/>
</dbReference>
<proteinExistence type="predicted"/>
<dbReference type="CDD" id="cd00067">
    <property type="entry name" value="GAL4"/>
    <property type="match status" value="1"/>
</dbReference>
<dbReference type="Pfam" id="PF00172">
    <property type="entry name" value="Zn_clus"/>
    <property type="match status" value="1"/>
</dbReference>
<accession>A0A9W9TPF2</accession>
<dbReference type="SUPFAM" id="SSF57701">
    <property type="entry name" value="Zn2/Cys6 DNA-binding domain"/>
    <property type="match status" value="1"/>
</dbReference>
<name>A0A9W9TPF2_9EURO</name>
<keyword evidence="1" id="KW-0805">Transcription regulation</keyword>
<organism evidence="7 8">
    <name type="scientific">Penicillium chermesinum</name>
    <dbReference type="NCBI Taxonomy" id="63820"/>
    <lineage>
        <taxon>Eukaryota</taxon>
        <taxon>Fungi</taxon>
        <taxon>Dikarya</taxon>
        <taxon>Ascomycota</taxon>
        <taxon>Pezizomycotina</taxon>
        <taxon>Eurotiomycetes</taxon>
        <taxon>Eurotiomycetidae</taxon>
        <taxon>Eurotiales</taxon>
        <taxon>Aspergillaceae</taxon>
        <taxon>Penicillium</taxon>
    </lineage>
</organism>